<gene>
    <name evidence="6" type="ORF">CLV80_11837</name>
</gene>
<dbReference type="PROSITE" id="PS50931">
    <property type="entry name" value="HTH_LYSR"/>
    <property type="match status" value="1"/>
</dbReference>
<evidence type="ECO:0000256" key="3">
    <source>
        <dbReference type="ARBA" id="ARBA00023125"/>
    </source>
</evidence>
<dbReference type="GO" id="GO:0003700">
    <property type="term" value="F:DNA-binding transcription factor activity"/>
    <property type="evidence" value="ECO:0007669"/>
    <property type="project" value="InterPro"/>
</dbReference>
<dbReference type="GO" id="GO:0043565">
    <property type="term" value="F:sequence-specific DNA binding"/>
    <property type="evidence" value="ECO:0007669"/>
    <property type="project" value="TreeGrafter"/>
</dbReference>
<dbReference type="GO" id="GO:0006351">
    <property type="term" value="P:DNA-templated transcription"/>
    <property type="evidence" value="ECO:0007669"/>
    <property type="project" value="TreeGrafter"/>
</dbReference>
<dbReference type="InterPro" id="IPR005119">
    <property type="entry name" value="LysR_subst-bd"/>
</dbReference>
<dbReference type="PRINTS" id="PR00039">
    <property type="entry name" value="HTHLYSR"/>
</dbReference>
<dbReference type="FunFam" id="1.10.10.10:FF:000001">
    <property type="entry name" value="LysR family transcriptional regulator"/>
    <property type="match status" value="1"/>
</dbReference>
<accession>A0A2T0VTG8</accession>
<dbReference type="SUPFAM" id="SSF53850">
    <property type="entry name" value="Periplasmic binding protein-like II"/>
    <property type="match status" value="1"/>
</dbReference>
<keyword evidence="7" id="KW-1185">Reference proteome</keyword>
<evidence type="ECO:0000259" key="5">
    <source>
        <dbReference type="PROSITE" id="PS50931"/>
    </source>
</evidence>
<dbReference type="InterPro" id="IPR000847">
    <property type="entry name" value="LysR_HTH_N"/>
</dbReference>
<dbReference type="RefSeq" id="WP_106359298.1">
    <property type="nucleotide sequence ID" value="NZ_PVTP01000018.1"/>
</dbReference>
<keyword evidence="2" id="KW-0805">Transcription regulation</keyword>
<dbReference type="CDD" id="cd08422">
    <property type="entry name" value="PBP2_CrgA_like"/>
    <property type="match status" value="1"/>
</dbReference>
<comment type="caution">
    <text evidence="6">The sequence shown here is derived from an EMBL/GenBank/DDBJ whole genome shotgun (WGS) entry which is preliminary data.</text>
</comment>
<dbReference type="InterPro" id="IPR036388">
    <property type="entry name" value="WH-like_DNA-bd_sf"/>
</dbReference>
<organism evidence="6 7">
    <name type="scientific">Yoonia maritima</name>
    <dbReference type="NCBI Taxonomy" id="1435347"/>
    <lineage>
        <taxon>Bacteria</taxon>
        <taxon>Pseudomonadati</taxon>
        <taxon>Pseudomonadota</taxon>
        <taxon>Alphaproteobacteria</taxon>
        <taxon>Rhodobacterales</taxon>
        <taxon>Paracoccaceae</taxon>
        <taxon>Yoonia</taxon>
    </lineage>
</organism>
<reference evidence="6 7" key="1">
    <citation type="submission" date="2018-03" db="EMBL/GenBank/DDBJ databases">
        <title>Genomic Encyclopedia of Archaeal and Bacterial Type Strains, Phase II (KMG-II): from individual species to whole genera.</title>
        <authorList>
            <person name="Goeker M."/>
        </authorList>
    </citation>
    <scope>NUCLEOTIDE SEQUENCE [LARGE SCALE GENOMIC DNA]</scope>
    <source>
        <strain evidence="6 7">DSM 101533</strain>
    </source>
</reference>
<feature type="domain" description="HTH lysR-type" evidence="5">
    <location>
        <begin position="6"/>
        <end position="63"/>
    </location>
</feature>
<dbReference type="PANTHER" id="PTHR30537">
    <property type="entry name" value="HTH-TYPE TRANSCRIPTIONAL REGULATOR"/>
    <property type="match status" value="1"/>
</dbReference>
<evidence type="ECO:0000256" key="4">
    <source>
        <dbReference type="ARBA" id="ARBA00023163"/>
    </source>
</evidence>
<evidence type="ECO:0000256" key="1">
    <source>
        <dbReference type="ARBA" id="ARBA00009437"/>
    </source>
</evidence>
<evidence type="ECO:0000256" key="2">
    <source>
        <dbReference type="ARBA" id="ARBA00023015"/>
    </source>
</evidence>
<keyword evidence="3 6" id="KW-0238">DNA-binding</keyword>
<dbReference type="OrthoDB" id="9813056at2"/>
<dbReference type="PANTHER" id="PTHR30537:SF5">
    <property type="entry name" value="HTH-TYPE TRANSCRIPTIONAL ACTIVATOR TTDR-RELATED"/>
    <property type="match status" value="1"/>
</dbReference>
<dbReference type="EMBL" id="PVTP01000018">
    <property type="protein sequence ID" value="PRY74400.1"/>
    <property type="molecule type" value="Genomic_DNA"/>
</dbReference>
<name>A0A2T0VTG8_9RHOB</name>
<proteinExistence type="inferred from homology"/>
<evidence type="ECO:0000313" key="7">
    <source>
        <dbReference type="Proteomes" id="UP000238007"/>
    </source>
</evidence>
<dbReference type="SUPFAM" id="SSF46785">
    <property type="entry name" value="Winged helix' DNA-binding domain"/>
    <property type="match status" value="1"/>
</dbReference>
<sequence length="308" mass="33313">MQNRRYNLNRLGHFVAVIEEGTITAAAERLGLSKAVVSKQLLTLEDELGVSLLVRNSRHLSATDVGQEFYHRAKAALHQANEAFEAAVAGSSEPHGKLRITAPIDYGTLHLSQLVAHFTQQYPSVEVDLTLSDEQFDPVEQNYDIAFRVGWLVDSSNRARKIGSFREVVVCAPDLVPPGGVGAPKDLEPLAFVANKALTDQSTLTFERGRASVSITTHKRSAMNVGPAILSSICAGGGYSVLPDFLVQDELASGKLVQLLPDWSLRAGGIYTVFPPVKFRSLAVQAFLDAAISYHRGAAWTSIGSDEA</sequence>
<dbReference type="Pfam" id="PF03466">
    <property type="entry name" value="LysR_substrate"/>
    <property type="match status" value="1"/>
</dbReference>
<dbReference type="InterPro" id="IPR036390">
    <property type="entry name" value="WH_DNA-bd_sf"/>
</dbReference>
<dbReference type="Proteomes" id="UP000238007">
    <property type="component" value="Unassembled WGS sequence"/>
</dbReference>
<protein>
    <submittedName>
        <fullName evidence="6">DNA-binding transcriptional LysR family regulator</fullName>
    </submittedName>
</protein>
<comment type="similarity">
    <text evidence="1">Belongs to the LysR transcriptional regulatory family.</text>
</comment>
<dbReference type="Gene3D" id="1.10.10.10">
    <property type="entry name" value="Winged helix-like DNA-binding domain superfamily/Winged helix DNA-binding domain"/>
    <property type="match status" value="1"/>
</dbReference>
<dbReference type="InterPro" id="IPR058163">
    <property type="entry name" value="LysR-type_TF_proteobact-type"/>
</dbReference>
<dbReference type="Pfam" id="PF00126">
    <property type="entry name" value="HTH_1"/>
    <property type="match status" value="1"/>
</dbReference>
<evidence type="ECO:0000313" key="6">
    <source>
        <dbReference type="EMBL" id="PRY74400.1"/>
    </source>
</evidence>
<keyword evidence="4" id="KW-0804">Transcription</keyword>
<dbReference type="AlphaFoldDB" id="A0A2T0VTG8"/>
<dbReference type="Gene3D" id="3.40.190.290">
    <property type="match status" value="1"/>
</dbReference>